<name>A0A2G9ZNE6_9BACT</name>
<organism evidence="1 2">
    <name type="scientific">Candidatus Falkowbacteria bacterium CG23_combo_of_CG06-09_8_20_14_all_41_10</name>
    <dbReference type="NCBI Taxonomy" id="1974571"/>
    <lineage>
        <taxon>Bacteria</taxon>
        <taxon>Candidatus Falkowiibacteriota</taxon>
    </lineage>
</organism>
<sequence>MEKHQILKIKNQFDHPLSRKKCKNINEVESVTICHRLKKAIHQDGFLVFKKVLFKRQPSVRFCGRLKINRPTKSNSFSKTIL</sequence>
<dbReference type="Proteomes" id="UP000231408">
    <property type="component" value="Unassembled WGS sequence"/>
</dbReference>
<proteinExistence type="predicted"/>
<evidence type="ECO:0000313" key="1">
    <source>
        <dbReference type="EMBL" id="PIP34682.1"/>
    </source>
</evidence>
<reference evidence="1 2" key="1">
    <citation type="submission" date="2017-09" db="EMBL/GenBank/DDBJ databases">
        <title>Depth-based differentiation of microbial function through sediment-hosted aquifers and enrichment of novel symbionts in the deep terrestrial subsurface.</title>
        <authorList>
            <person name="Probst A.J."/>
            <person name="Ladd B."/>
            <person name="Jarett J.K."/>
            <person name="Geller-Mcgrath D.E."/>
            <person name="Sieber C.M."/>
            <person name="Emerson J.B."/>
            <person name="Anantharaman K."/>
            <person name="Thomas B.C."/>
            <person name="Malmstrom R."/>
            <person name="Stieglmeier M."/>
            <person name="Klingl A."/>
            <person name="Woyke T."/>
            <person name="Ryan C.M."/>
            <person name="Banfield J.F."/>
        </authorList>
    </citation>
    <scope>NUCLEOTIDE SEQUENCE [LARGE SCALE GENOMIC DNA]</scope>
    <source>
        <strain evidence="1">CG23_combo_of_CG06-09_8_20_14_all_41_10</strain>
    </source>
</reference>
<comment type="caution">
    <text evidence="1">The sequence shown here is derived from an EMBL/GenBank/DDBJ whole genome shotgun (WGS) entry which is preliminary data.</text>
</comment>
<dbReference type="AlphaFoldDB" id="A0A2G9ZNE6"/>
<protein>
    <submittedName>
        <fullName evidence="1">Uncharacterized protein</fullName>
    </submittedName>
</protein>
<accession>A0A2G9ZNE6</accession>
<evidence type="ECO:0000313" key="2">
    <source>
        <dbReference type="Proteomes" id="UP000231408"/>
    </source>
</evidence>
<gene>
    <name evidence="1" type="ORF">COX21_01620</name>
</gene>
<dbReference type="EMBL" id="PCSE01000049">
    <property type="protein sequence ID" value="PIP34682.1"/>
    <property type="molecule type" value="Genomic_DNA"/>
</dbReference>